<reference evidence="1 2" key="1">
    <citation type="journal article" date="2018" name="Microbiome">
        <title>Fine metagenomic profile of the Mediterranean stratified and mixed water columns revealed by assembly and recruitment.</title>
        <authorList>
            <person name="Haro-Moreno J.M."/>
            <person name="Lopez-Perez M."/>
            <person name="De La Torre J.R."/>
            <person name="Picazo A."/>
            <person name="Camacho A."/>
            <person name="Rodriguez-Valera F."/>
        </authorList>
    </citation>
    <scope>NUCLEOTIDE SEQUENCE [LARGE SCALE GENOMIC DNA]</scope>
    <source>
        <strain evidence="1">MED-G83</strain>
    </source>
</reference>
<comment type="caution">
    <text evidence="1">The sequence shown here is derived from an EMBL/GenBank/DDBJ whole genome shotgun (WGS) entry which is preliminary data.</text>
</comment>
<evidence type="ECO:0000313" key="1">
    <source>
        <dbReference type="EMBL" id="RCL38255.1"/>
    </source>
</evidence>
<proteinExistence type="predicted"/>
<gene>
    <name evidence="1" type="ORF">DBW97_03100</name>
</gene>
<evidence type="ECO:0008006" key="3">
    <source>
        <dbReference type="Google" id="ProtNLM"/>
    </source>
</evidence>
<dbReference type="Proteomes" id="UP000252147">
    <property type="component" value="Unassembled WGS sequence"/>
</dbReference>
<dbReference type="Gene3D" id="1.50.10.10">
    <property type="match status" value="1"/>
</dbReference>
<sequence>MKKQDLAPHIDWIIKNQSPDGSIAWDLNDKCDPWDHLECLIALAIWEDNKTFKKGIDWFLSNLDANSFIKSEFIKGQPSKEYYEHHHAIYLAVPLYQCLLMSNNDSYVKNHLKTLNNLVEAVLDVRDDQGCFYWAQDEKGMCDNSLITATASIYLSLKCAINTFDYYGSKTNALKKELELLKESFNNNKYRFNRDGIDRSRFSMDFYYPFLAGLNENYKHLKDEIKKFHVESLGIKCVIEEPWVTFAESSELIIALCRAKDFEMANQIFNEITNFKDSEGILPTGYQYAEKIFWPEENSSWTNAAYVIAADCLFDVTGKGKAILS</sequence>
<dbReference type="EMBL" id="QOPD01000004">
    <property type="protein sequence ID" value="RCL38255.1"/>
    <property type="molecule type" value="Genomic_DNA"/>
</dbReference>
<dbReference type="InterPro" id="IPR008928">
    <property type="entry name" value="6-hairpin_glycosidase_sf"/>
</dbReference>
<dbReference type="SUPFAM" id="SSF48208">
    <property type="entry name" value="Six-hairpin glycosidases"/>
    <property type="match status" value="1"/>
</dbReference>
<protein>
    <recommendedName>
        <fullName evidence="3">Prenyltransferase</fullName>
    </recommendedName>
</protein>
<dbReference type="GO" id="GO:0005975">
    <property type="term" value="P:carbohydrate metabolic process"/>
    <property type="evidence" value="ECO:0007669"/>
    <property type="project" value="InterPro"/>
</dbReference>
<organism evidence="1 2">
    <name type="scientific">SAR86 cluster bacterium</name>
    <dbReference type="NCBI Taxonomy" id="2030880"/>
    <lineage>
        <taxon>Bacteria</taxon>
        <taxon>Pseudomonadati</taxon>
        <taxon>Pseudomonadota</taxon>
        <taxon>Gammaproteobacteria</taxon>
        <taxon>SAR86 cluster</taxon>
    </lineage>
</organism>
<evidence type="ECO:0000313" key="2">
    <source>
        <dbReference type="Proteomes" id="UP000252147"/>
    </source>
</evidence>
<dbReference type="InterPro" id="IPR012341">
    <property type="entry name" value="6hp_glycosidase-like_sf"/>
</dbReference>
<name>A0A368BME7_9GAMM</name>
<accession>A0A368BME7</accession>
<dbReference type="AlphaFoldDB" id="A0A368BME7"/>